<sequence>SDQIESSESSGLVIDKVEGILKPVAESDGIDMLDFLKQHGPQFNIEGKQSELDVLKQISGIQNRISHFNYNYRFNEQSYKFYSSLQNVVRLELTDFRQFVAKELERRGYARKFNLPGYYYELGVLQYDDCKPTDWYN</sequence>
<gene>
    <name evidence="1" type="ORF">TPC1_17499</name>
</gene>
<accession>A0A146K2A6</accession>
<dbReference type="AlphaFoldDB" id="A0A146K2A6"/>
<evidence type="ECO:0000313" key="1">
    <source>
        <dbReference type="EMBL" id="JAP91013.1"/>
    </source>
</evidence>
<reference evidence="1" key="1">
    <citation type="submission" date="2015-07" db="EMBL/GenBank/DDBJ databases">
        <title>Adaptation to a free-living lifestyle via gene acquisitions in the diplomonad Trepomonas sp. PC1.</title>
        <authorList>
            <person name="Xu F."/>
            <person name="Jerlstrom-Hultqvist J."/>
            <person name="Kolisko M."/>
            <person name="Simpson A.G.B."/>
            <person name="Roger A.J."/>
            <person name="Svard S.G."/>
            <person name="Andersson J.O."/>
        </authorList>
    </citation>
    <scope>NUCLEOTIDE SEQUENCE</scope>
    <source>
        <strain evidence="1">PC1</strain>
    </source>
</reference>
<feature type="non-terminal residue" evidence="1">
    <location>
        <position position="1"/>
    </location>
</feature>
<dbReference type="EMBL" id="GDID01005593">
    <property type="protein sequence ID" value="JAP91013.1"/>
    <property type="molecule type" value="Transcribed_RNA"/>
</dbReference>
<feature type="non-terminal residue" evidence="1">
    <location>
        <position position="137"/>
    </location>
</feature>
<protein>
    <submittedName>
        <fullName evidence="1">Fip1 motif-containing protein</fullName>
    </submittedName>
</protein>
<proteinExistence type="predicted"/>
<organism evidence="1">
    <name type="scientific">Trepomonas sp. PC1</name>
    <dbReference type="NCBI Taxonomy" id="1076344"/>
    <lineage>
        <taxon>Eukaryota</taxon>
        <taxon>Metamonada</taxon>
        <taxon>Diplomonadida</taxon>
        <taxon>Hexamitidae</taxon>
        <taxon>Hexamitinae</taxon>
        <taxon>Trepomonas</taxon>
    </lineage>
</organism>
<name>A0A146K2A6_9EUKA</name>